<gene>
    <name evidence="2" type="ORF">IO99_13395</name>
</gene>
<protein>
    <recommendedName>
        <fullName evidence="4">DUF2812 domain-containing protein</fullName>
    </recommendedName>
</protein>
<keyword evidence="3" id="KW-1185">Reference proteome</keyword>
<keyword evidence="1" id="KW-1133">Transmembrane helix</keyword>
<comment type="caution">
    <text evidence="2">The sequence shown here is derived from an EMBL/GenBank/DDBJ whole genome shotgun (WGS) entry which is preliminary data.</text>
</comment>
<keyword evidence="1" id="KW-0472">Membrane</keyword>
<keyword evidence="1" id="KW-0812">Transmembrane</keyword>
<dbReference type="AlphaFoldDB" id="A0A084J9M2"/>
<evidence type="ECO:0000313" key="3">
    <source>
        <dbReference type="Proteomes" id="UP000028542"/>
    </source>
</evidence>
<feature type="transmembrane region" description="Helical" evidence="1">
    <location>
        <begin position="119"/>
        <end position="139"/>
    </location>
</feature>
<proteinExistence type="predicted"/>
<dbReference type="STRING" id="318464.IO99_13395"/>
<feature type="transmembrane region" description="Helical" evidence="1">
    <location>
        <begin position="215"/>
        <end position="235"/>
    </location>
</feature>
<evidence type="ECO:0000313" key="2">
    <source>
        <dbReference type="EMBL" id="KEZ85656.1"/>
    </source>
</evidence>
<evidence type="ECO:0008006" key="4">
    <source>
        <dbReference type="Google" id="ProtNLM"/>
    </source>
</evidence>
<dbReference type="EMBL" id="JPMD01000032">
    <property type="protein sequence ID" value="KEZ85656.1"/>
    <property type="molecule type" value="Genomic_DNA"/>
</dbReference>
<dbReference type="eggNOG" id="ENOG5032WGC">
    <property type="taxonomic scope" value="Bacteria"/>
</dbReference>
<dbReference type="RefSeq" id="WP_035134030.1">
    <property type="nucleotide sequence ID" value="NZ_JPMD01000032.1"/>
</dbReference>
<dbReference type="Pfam" id="PF11193">
    <property type="entry name" value="DUF2812"/>
    <property type="match status" value="1"/>
</dbReference>
<evidence type="ECO:0000256" key="1">
    <source>
        <dbReference type="SAM" id="Phobius"/>
    </source>
</evidence>
<accession>A0A084J9M2</accession>
<feature type="transmembrane region" description="Helical" evidence="1">
    <location>
        <begin position="145"/>
        <end position="167"/>
    </location>
</feature>
<dbReference type="Proteomes" id="UP000028542">
    <property type="component" value="Unassembled WGS sequence"/>
</dbReference>
<reference evidence="2 3" key="1">
    <citation type="submission" date="2014-07" db="EMBL/GenBank/DDBJ databases">
        <title>Draft genome of Clostridium sulfidigenes 113A isolated from sediments associated with methane hydrate from Krishna Godavari basin.</title>
        <authorList>
            <person name="Honkalas V.S."/>
            <person name="Dabir A.P."/>
            <person name="Arora P."/>
            <person name="Dhakephalkar P.K."/>
        </authorList>
    </citation>
    <scope>NUCLEOTIDE SEQUENCE [LARGE SCALE GENOMIC DNA]</scope>
    <source>
        <strain evidence="2 3">113A</strain>
    </source>
</reference>
<name>A0A084J9M2_9CLOT</name>
<organism evidence="2 3">
    <name type="scientific">Clostridium sulfidigenes</name>
    <dbReference type="NCBI Taxonomy" id="318464"/>
    <lineage>
        <taxon>Bacteria</taxon>
        <taxon>Bacillati</taxon>
        <taxon>Bacillota</taxon>
        <taxon>Clostridia</taxon>
        <taxon>Eubacteriales</taxon>
        <taxon>Clostridiaceae</taxon>
        <taxon>Clostridium</taxon>
    </lineage>
</organism>
<sequence length="242" mass="27962">MKSKYVMINGFAFSEESDMEKLKEYARQGWILEDIEGGFFYKLRKDKSQDIIYNLDYQTEANEEYFTIFKEAGWNRIVSVENYMHIFSAQAGTKPIYSDCDSEIDKYTSIRNLTRKGTLYSLILAIALIGLLVVSLVAIKPIFLIIVGLLIIDIFVFVFNFMPYLAYSSRIKQIKKDGTCNCKAIDNKSSWILYAISGVLWLAIGIWHLTGKLYFSAVFFIIFGAFFIFSSLAYFKKYKKSL</sequence>
<feature type="transmembrane region" description="Helical" evidence="1">
    <location>
        <begin position="191"/>
        <end position="209"/>
    </location>
</feature>
<dbReference type="InterPro" id="IPR021359">
    <property type="entry name" value="DUF2812"/>
</dbReference>